<gene>
    <name evidence="1" type="ORF">ACFQIC_16470</name>
</gene>
<dbReference type="EMBL" id="JBHSZV010000047">
    <property type="protein sequence ID" value="MFC7063409.1"/>
    <property type="molecule type" value="Genomic_DNA"/>
</dbReference>
<evidence type="ECO:0000313" key="2">
    <source>
        <dbReference type="Proteomes" id="UP001596410"/>
    </source>
</evidence>
<comment type="caution">
    <text evidence="1">The sequence shown here is derived from an EMBL/GenBank/DDBJ whole genome shotgun (WGS) entry which is preliminary data.</text>
</comment>
<dbReference type="Gene3D" id="2.60.40.3830">
    <property type="match status" value="1"/>
</dbReference>
<reference evidence="2" key="1">
    <citation type="journal article" date="2019" name="Int. J. Syst. Evol. Microbiol.">
        <title>The Global Catalogue of Microorganisms (GCM) 10K type strain sequencing project: providing services to taxonomists for standard genome sequencing and annotation.</title>
        <authorList>
            <consortium name="The Broad Institute Genomics Platform"/>
            <consortium name="The Broad Institute Genome Sequencing Center for Infectious Disease"/>
            <person name="Wu L."/>
            <person name="Ma J."/>
        </authorList>
    </citation>
    <scope>NUCLEOTIDE SEQUENCE [LARGE SCALE GENOMIC DNA]</scope>
    <source>
        <strain evidence="2">CGMCC 4.1621</strain>
    </source>
</reference>
<dbReference type="RefSeq" id="WP_390217458.1">
    <property type="nucleotide sequence ID" value="NZ_JBHSZV010000047.1"/>
</dbReference>
<accession>A0ABW2ESK5</accession>
<keyword evidence="2" id="KW-1185">Reference proteome</keyword>
<name>A0ABW2ESK5_9BACI</name>
<organism evidence="1 2">
    <name type="scientific">Halobacillus seohaensis</name>
    <dbReference type="NCBI Taxonomy" id="447421"/>
    <lineage>
        <taxon>Bacteria</taxon>
        <taxon>Bacillati</taxon>
        <taxon>Bacillota</taxon>
        <taxon>Bacilli</taxon>
        <taxon>Bacillales</taxon>
        <taxon>Bacillaceae</taxon>
        <taxon>Halobacillus</taxon>
    </lineage>
</organism>
<dbReference type="Proteomes" id="UP001596410">
    <property type="component" value="Unassembled WGS sequence"/>
</dbReference>
<proteinExistence type="predicted"/>
<sequence>MRKEIFRLVYMILVVLAVFLVGCSEEEWKESELFESGSFTMLGEEGQLGFIYDGEEVTKFYPDKEQKYMWHFWGNEEALDGQLKVVGTHNVSGSNVDALDNQPLIVKEHNGADASVPTIMSLPKSGMWKLDAYINDTLHGSVYVQVHERKS</sequence>
<protein>
    <recommendedName>
        <fullName evidence="3">DUF4871 domain-containing protein</fullName>
    </recommendedName>
</protein>
<evidence type="ECO:0000313" key="1">
    <source>
        <dbReference type="EMBL" id="MFC7063409.1"/>
    </source>
</evidence>
<evidence type="ECO:0008006" key="3">
    <source>
        <dbReference type="Google" id="ProtNLM"/>
    </source>
</evidence>
<dbReference type="PROSITE" id="PS51257">
    <property type="entry name" value="PROKAR_LIPOPROTEIN"/>
    <property type="match status" value="1"/>
</dbReference>